<sequence length="55" mass="6127">MARHVAWEILCRWRMAMPSALSGKTSAFLSTISDVEVAPTQHAELTDIRMRALIG</sequence>
<name>Q0V3V1_PHANO</name>
<proteinExistence type="predicted"/>
<accession>Q0V3V1</accession>
<evidence type="ECO:0000313" key="1">
    <source>
        <dbReference type="EMBL" id="EAT90962.1"/>
    </source>
</evidence>
<reference evidence="2" key="1">
    <citation type="journal article" date="2007" name="Plant Cell">
        <title>Dothideomycete-plant interactions illuminated by genome sequencing and EST analysis of the wheat pathogen Stagonospora nodorum.</title>
        <authorList>
            <person name="Hane J.K."/>
            <person name="Lowe R.G."/>
            <person name="Solomon P.S."/>
            <person name="Tan K.C."/>
            <person name="Schoch C.L."/>
            <person name="Spatafora J.W."/>
            <person name="Crous P.W."/>
            <person name="Kodira C."/>
            <person name="Birren B.W."/>
            <person name="Galagan J.E."/>
            <person name="Torriani S.F."/>
            <person name="McDonald B.A."/>
            <person name="Oliver R.P."/>
        </authorList>
    </citation>
    <scope>NUCLEOTIDE SEQUENCE [LARGE SCALE GENOMIC DNA]</scope>
    <source>
        <strain evidence="2">SN15 / ATCC MYA-4574 / FGSC 10173</strain>
    </source>
</reference>
<organism evidence="1 2">
    <name type="scientific">Phaeosphaeria nodorum (strain SN15 / ATCC MYA-4574 / FGSC 10173)</name>
    <name type="common">Glume blotch fungus</name>
    <name type="synonym">Parastagonospora nodorum</name>
    <dbReference type="NCBI Taxonomy" id="321614"/>
    <lineage>
        <taxon>Eukaryota</taxon>
        <taxon>Fungi</taxon>
        <taxon>Dikarya</taxon>
        <taxon>Ascomycota</taxon>
        <taxon>Pezizomycotina</taxon>
        <taxon>Dothideomycetes</taxon>
        <taxon>Pleosporomycetidae</taxon>
        <taxon>Pleosporales</taxon>
        <taxon>Pleosporineae</taxon>
        <taxon>Phaeosphaeriaceae</taxon>
        <taxon>Parastagonospora</taxon>
    </lineage>
</organism>
<dbReference type="KEGG" id="pno:SNOG_01313"/>
<dbReference type="GeneID" id="5968802"/>
<dbReference type="InParanoid" id="Q0V3V1"/>
<dbReference type="EMBL" id="CH445326">
    <property type="protein sequence ID" value="EAT90962.1"/>
    <property type="molecule type" value="Genomic_DNA"/>
</dbReference>
<protein>
    <submittedName>
        <fullName evidence="1">Uncharacterized protein</fullName>
    </submittedName>
</protein>
<dbReference type="Proteomes" id="UP000001055">
    <property type="component" value="Unassembled WGS sequence"/>
</dbReference>
<evidence type="ECO:0000313" key="2">
    <source>
        <dbReference type="Proteomes" id="UP000001055"/>
    </source>
</evidence>
<dbReference type="RefSeq" id="XP_001791957.1">
    <property type="nucleotide sequence ID" value="XM_001791905.1"/>
</dbReference>
<dbReference type="AlphaFoldDB" id="Q0V3V1"/>
<gene>
    <name evidence="1" type="ORF">SNOG_01313</name>
</gene>